<dbReference type="Proteomes" id="UP000191285">
    <property type="component" value="Unassembled WGS sequence"/>
</dbReference>
<dbReference type="SUPFAM" id="SSF103473">
    <property type="entry name" value="MFS general substrate transporter"/>
    <property type="match status" value="1"/>
</dbReference>
<comment type="subcellular location">
    <subcellularLocation>
        <location evidence="1">Membrane</location>
        <topology evidence="1">Multi-pass membrane protein</topology>
    </subcellularLocation>
</comment>
<evidence type="ECO:0000256" key="5">
    <source>
        <dbReference type="ARBA" id="ARBA00023136"/>
    </source>
</evidence>
<evidence type="ECO:0000313" key="9">
    <source>
        <dbReference type="EMBL" id="OQE31843.1"/>
    </source>
</evidence>
<comment type="similarity">
    <text evidence="6">Belongs to the major facilitator superfamily. Allantoate permease family.</text>
</comment>
<comment type="caution">
    <text evidence="9">The sequence shown here is derived from an EMBL/GenBank/DDBJ whole genome shotgun (WGS) entry which is preliminary data.</text>
</comment>
<feature type="transmembrane region" description="Helical" evidence="7">
    <location>
        <begin position="403"/>
        <end position="423"/>
    </location>
</feature>
<dbReference type="Pfam" id="PF07690">
    <property type="entry name" value="MFS_1"/>
    <property type="match status" value="1"/>
</dbReference>
<sequence length="502" mass="55911">MSDQIEKKQAQNHDAHLDMQSLEYGAVEPVQSSPRFSPTAEKSLVRKIDRTILPIMVVAYMMAFIDKQTLSYTSLMGLIQDLHLTGNQYSWSSGIFYFGYLFFSYPASLLMVKFPLGKYLAVNFILWAIVLGCHAATTNFATLMVVRFFLGCTEASLSPGFTLITSLWYTRSEQPLRAGIWFCGNSLSLIVGNSIAVGIIEIKSKLGAWQWLFIIFGILTFMWGLLMLFRLPNSPTDASFLTDEERMIAVERLKGNKTGFKNTHIDRSQIMECFKDPKTFLLGIMVLTANIPNGGYTTFNGLVLKGFGFDTRHTLLLGLPGGFIVFLFVLSGGIISSKVKNSRCLVMIGMNIISIVGSVLVYVCKSVGARYAGLILMGVYSTAMPIAMTIISSNVGGFTKKATVSAVFFILYCVGNIIGPQLFFEYEAPKYQSGFLAIIICLSINVLDSGALLYYLRRENARRDRMCTSASSNESPEKYTNDSQEDLLDVTDLQNNQFRYAY</sequence>
<dbReference type="GO" id="GO:0022857">
    <property type="term" value="F:transmembrane transporter activity"/>
    <property type="evidence" value="ECO:0007669"/>
    <property type="project" value="InterPro"/>
</dbReference>
<keyword evidence="5 7" id="KW-0472">Membrane</keyword>
<evidence type="ECO:0000256" key="4">
    <source>
        <dbReference type="ARBA" id="ARBA00022989"/>
    </source>
</evidence>
<dbReference type="FunFam" id="1.20.1250.20:FF:000064">
    <property type="entry name" value="MFS allantoate transporter"/>
    <property type="match status" value="1"/>
</dbReference>
<reference evidence="10" key="1">
    <citation type="journal article" date="2017" name="Nat. Microbiol.">
        <title>Global analysis of biosynthetic gene clusters reveals vast potential of secondary metabolite production in Penicillium species.</title>
        <authorList>
            <person name="Nielsen J.C."/>
            <person name="Grijseels S."/>
            <person name="Prigent S."/>
            <person name="Ji B."/>
            <person name="Dainat J."/>
            <person name="Nielsen K.F."/>
            <person name="Frisvad J.C."/>
            <person name="Workman M."/>
            <person name="Nielsen J."/>
        </authorList>
    </citation>
    <scope>NUCLEOTIDE SEQUENCE [LARGE SCALE GENOMIC DNA]</scope>
    <source>
        <strain evidence="10">IBT 24891</strain>
    </source>
</reference>
<dbReference type="Gene3D" id="1.20.1250.20">
    <property type="entry name" value="MFS general substrate transporter like domains"/>
    <property type="match status" value="2"/>
</dbReference>
<keyword evidence="3 7" id="KW-0812">Transmembrane</keyword>
<dbReference type="OrthoDB" id="6730379at2759"/>
<accession>A0A1V6U1W7</accession>
<feature type="transmembrane region" description="Helical" evidence="7">
    <location>
        <begin position="119"/>
        <end position="142"/>
    </location>
</feature>
<dbReference type="InterPro" id="IPR011701">
    <property type="entry name" value="MFS"/>
</dbReference>
<dbReference type="STRING" id="303698.A0A1V6U1W7"/>
<keyword evidence="2" id="KW-0813">Transport</keyword>
<feature type="transmembrane region" description="Helical" evidence="7">
    <location>
        <begin position="52"/>
        <end position="70"/>
    </location>
</feature>
<feature type="transmembrane region" description="Helical" evidence="7">
    <location>
        <begin position="435"/>
        <end position="456"/>
    </location>
</feature>
<keyword evidence="4 7" id="KW-1133">Transmembrane helix</keyword>
<feature type="transmembrane region" description="Helical" evidence="7">
    <location>
        <begin position="344"/>
        <end position="363"/>
    </location>
</feature>
<feature type="domain" description="Major facilitator superfamily (MFS) profile" evidence="8">
    <location>
        <begin position="52"/>
        <end position="460"/>
    </location>
</feature>
<evidence type="ECO:0000256" key="2">
    <source>
        <dbReference type="ARBA" id="ARBA00022448"/>
    </source>
</evidence>
<dbReference type="PANTHER" id="PTHR43791:SF103">
    <property type="entry name" value="MAJOR FACILITATOR SUPERFAMILY (MFS) PROFILE DOMAIN-CONTAINING PROTEIN-RELATED"/>
    <property type="match status" value="1"/>
</dbReference>
<dbReference type="EMBL" id="MLKD01000001">
    <property type="protein sequence ID" value="OQE31843.1"/>
    <property type="molecule type" value="Genomic_DNA"/>
</dbReference>
<dbReference type="InterPro" id="IPR020846">
    <property type="entry name" value="MFS_dom"/>
</dbReference>
<evidence type="ECO:0000256" key="3">
    <source>
        <dbReference type="ARBA" id="ARBA00022692"/>
    </source>
</evidence>
<feature type="transmembrane region" description="Helical" evidence="7">
    <location>
        <begin position="316"/>
        <end position="337"/>
    </location>
</feature>
<gene>
    <name evidence="9" type="ORF">PENSTE_c001G03524</name>
</gene>
<evidence type="ECO:0000256" key="7">
    <source>
        <dbReference type="SAM" id="Phobius"/>
    </source>
</evidence>
<feature type="transmembrane region" description="Helical" evidence="7">
    <location>
        <begin position="369"/>
        <end position="391"/>
    </location>
</feature>
<evidence type="ECO:0000313" key="10">
    <source>
        <dbReference type="Proteomes" id="UP000191285"/>
    </source>
</evidence>
<feature type="transmembrane region" description="Helical" evidence="7">
    <location>
        <begin position="90"/>
        <end position="112"/>
    </location>
</feature>
<dbReference type="InterPro" id="IPR036259">
    <property type="entry name" value="MFS_trans_sf"/>
</dbReference>
<dbReference type="PROSITE" id="PS50850">
    <property type="entry name" value="MFS"/>
    <property type="match status" value="1"/>
</dbReference>
<feature type="transmembrane region" description="Helical" evidence="7">
    <location>
        <begin position="148"/>
        <end position="169"/>
    </location>
</feature>
<protein>
    <recommendedName>
        <fullName evidence="8">Major facilitator superfamily (MFS) profile domain-containing protein</fullName>
    </recommendedName>
</protein>
<evidence type="ECO:0000256" key="1">
    <source>
        <dbReference type="ARBA" id="ARBA00004141"/>
    </source>
</evidence>
<dbReference type="PANTHER" id="PTHR43791">
    <property type="entry name" value="PERMEASE-RELATED"/>
    <property type="match status" value="1"/>
</dbReference>
<proteinExistence type="inferred from homology"/>
<dbReference type="GO" id="GO:0016020">
    <property type="term" value="C:membrane"/>
    <property type="evidence" value="ECO:0007669"/>
    <property type="project" value="UniProtKB-SubCell"/>
</dbReference>
<evidence type="ECO:0000259" key="8">
    <source>
        <dbReference type="PROSITE" id="PS50850"/>
    </source>
</evidence>
<evidence type="ECO:0000256" key="6">
    <source>
        <dbReference type="ARBA" id="ARBA00037968"/>
    </source>
</evidence>
<keyword evidence="10" id="KW-1185">Reference proteome</keyword>
<feature type="transmembrane region" description="Helical" evidence="7">
    <location>
        <begin position="279"/>
        <end position="296"/>
    </location>
</feature>
<feature type="transmembrane region" description="Helical" evidence="7">
    <location>
        <begin position="181"/>
        <end position="202"/>
    </location>
</feature>
<organism evidence="9 10">
    <name type="scientific">Penicillium steckii</name>
    <dbReference type="NCBI Taxonomy" id="303698"/>
    <lineage>
        <taxon>Eukaryota</taxon>
        <taxon>Fungi</taxon>
        <taxon>Dikarya</taxon>
        <taxon>Ascomycota</taxon>
        <taxon>Pezizomycotina</taxon>
        <taxon>Eurotiomycetes</taxon>
        <taxon>Eurotiomycetidae</taxon>
        <taxon>Eurotiales</taxon>
        <taxon>Aspergillaceae</taxon>
        <taxon>Penicillium</taxon>
    </lineage>
</organism>
<dbReference type="AlphaFoldDB" id="A0A1V6U1W7"/>
<name>A0A1V6U1W7_9EURO</name>
<feature type="transmembrane region" description="Helical" evidence="7">
    <location>
        <begin position="208"/>
        <end position="229"/>
    </location>
</feature>